<name>A0ABR6X0K8_9BURK</name>
<feature type="chain" id="PRO_5047050703" evidence="1">
    <location>
        <begin position="25"/>
        <end position="131"/>
    </location>
</feature>
<comment type="caution">
    <text evidence="2">The sequence shown here is derived from an EMBL/GenBank/DDBJ whole genome shotgun (WGS) entry which is preliminary data.</text>
</comment>
<sequence>MIKRCFFSLLLGFITLMSASLVYANEARKLTVEPDVFALQKEFAKGGISSAQLAELALSKLDAVQNKLQMQLEERESACLDHFFTNSCLQEVRLKRRELQDILRAISIDAKSFLRRTRADKTKNMMNQALQ</sequence>
<evidence type="ECO:0000313" key="3">
    <source>
        <dbReference type="Proteomes" id="UP000648257"/>
    </source>
</evidence>
<proteinExistence type="predicted"/>
<dbReference type="EMBL" id="JACOFW010000001">
    <property type="protein sequence ID" value="MBC3806095.1"/>
    <property type="molecule type" value="Genomic_DNA"/>
</dbReference>
<evidence type="ECO:0000256" key="1">
    <source>
        <dbReference type="SAM" id="SignalP"/>
    </source>
</evidence>
<reference evidence="2 3" key="1">
    <citation type="submission" date="2020-08" db="EMBL/GenBank/DDBJ databases">
        <title>Novel species isolated from subtropical streams in China.</title>
        <authorList>
            <person name="Lu H."/>
        </authorList>
    </citation>
    <scope>NUCLEOTIDE SEQUENCE [LARGE SCALE GENOMIC DNA]</scope>
    <source>
        <strain evidence="2 3">KACC 16656</strain>
    </source>
</reference>
<organism evidence="2 3">
    <name type="scientific">Undibacterium seohonense</name>
    <dbReference type="NCBI Taxonomy" id="1344950"/>
    <lineage>
        <taxon>Bacteria</taxon>
        <taxon>Pseudomonadati</taxon>
        <taxon>Pseudomonadota</taxon>
        <taxon>Betaproteobacteria</taxon>
        <taxon>Burkholderiales</taxon>
        <taxon>Oxalobacteraceae</taxon>
        <taxon>Undibacterium</taxon>
    </lineage>
</organism>
<keyword evidence="3" id="KW-1185">Reference proteome</keyword>
<dbReference type="RefSeq" id="WP_186920841.1">
    <property type="nucleotide sequence ID" value="NZ_JACOFW010000001.1"/>
</dbReference>
<accession>A0ABR6X0K8</accession>
<feature type="signal peptide" evidence="1">
    <location>
        <begin position="1"/>
        <end position="24"/>
    </location>
</feature>
<dbReference type="Proteomes" id="UP000648257">
    <property type="component" value="Unassembled WGS sequence"/>
</dbReference>
<keyword evidence="1" id="KW-0732">Signal</keyword>
<gene>
    <name evidence="2" type="ORF">H8K52_01900</name>
</gene>
<evidence type="ECO:0000313" key="2">
    <source>
        <dbReference type="EMBL" id="MBC3806095.1"/>
    </source>
</evidence>
<protein>
    <submittedName>
        <fullName evidence="2">Uncharacterized protein</fullName>
    </submittedName>
</protein>